<evidence type="ECO:0000313" key="2">
    <source>
        <dbReference type="Proteomes" id="UP000616151"/>
    </source>
</evidence>
<keyword evidence="2" id="KW-1185">Reference proteome</keyword>
<comment type="caution">
    <text evidence="1">The sequence shown here is derived from an EMBL/GenBank/DDBJ whole genome shotgun (WGS) entry which is preliminary data.</text>
</comment>
<evidence type="ECO:0000313" key="1">
    <source>
        <dbReference type="EMBL" id="MBK1870140.1"/>
    </source>
</evidence>
<gene>
    <name evidence="1" type="ORF">JHL16_27500</name>
</gene>
<name>A0ACC5RBU1_9HYPH</name>
<sequence length="142" mass="15707">MNNPKPFPRIGVSACVWRDGKVLLVERGKEPWKGKWSLPGGGLEFGETVRAAAARELAEETGVTADLVKLVDVDDAVMRDETGRPIAHYSIVCFTGHWRSGEPVARDDATNVQWAERALLDDLDMTPGTADYIRQAWQLLTT</sequence>
<protein>
    <submittedName>
        <fullName evidence="1">NUDIX domain-containing protein</fullName>
    </submittedName>
</protein>
<organism evidence="1 2">
    <name type="scientific">Taklimakanibacter albus</name>
    <dbReference type="NCBI Taxonomy" id="2800327"/>
    <lineage>
        <taxon>Bacteria</taxon>
        <taxon>Pseudomonadati</taxon>
        <taxon>Pseudomonadota</taxon>
        <taxon>Alphaproteobacteria</taxon>
        <taxon>Hyphomicrobiales</taxon>
        <taxon>Aestuariivirgaceae</taxon>
        <taxon>Taklimakanibacter</taxon>
    </lineage>
</organism>
<dbReference type="EMBL" id="JAENHL010000008">
    <property type="protein sequence ID" value="MBK1870140.1"/>
    <property type="molecule type" value="Genomic_DNA"/>
</dbReference>
<accession>A0ACC5RBU1</accession>
<proteinExistence type="predicted"/>
<reference evidence="1" key="1">
    <citation type="submission" date="2021-01" db="EMBL/GenBank/DDBJ databases">
        <authorList>
            <person name="Sun Q."/>
        </authorList>
    </citation>
    <scope>NUCLEOTIDE SEQUENCE</scope>
    <source>
        <strain evidence="1">YIM B02566</strain>
    </source>
</reference>
<dbReference type="Proteomes" id="UP000616151">
    <property type="component" value="Unassembled WGS sequence"/>
</dbReference>